<dbReference type="SUPFAM" id="SSF57783">
    <property type="entry name" value="Zinc beta-ribbon"/>
    <property type="match status" value="1"/>
</dbReference>
<dbReference type="EMBL" id="KM520332">
    <property type="protein sequence ID" value="AIW56744.1"/>
    <property type="molecule type" value="Genomic_DNA"/>
</dbReference>
<keyword evidence="1" id="KW-1194">Viral DNA replication</keyword>
<comment type="similarity">
    <text evidence="1">Belongs to the Teseptimavirus DNA helicase/primase family.</text>
</comment>
<keyword evidence="1" id="KW-0808">Transferase</keyword>
<feature type="binding site" evidence="1">
    <location>
        <position position="15"/>
    </location>
    <ligand>
        <name>Zn(2+)</name>
        <dbReference type="ChEBI" id="CHEBI:29105"/>
    </ligand>
</feature>
<feature type="binding site" evidence="1">
    <location>
        <begin position="319"/>
        <end position="326"/>
    </location>
    <ligand>
        <name>ATP</name>
        <dbReference type="ChEBI" id="CHEBI:30616"/>
    </ligand>
</feature>
<keyword evidence="1" id="KW-0547">Nucleotide-binding</keyword>
<dbReference type="CDD" id="cd19483">
    <property type="entry name" value="RecA-like_Gp4D_helicase"/>
    <property type="match status" value="1"/>
</dbReference>
<feature type="site" description="dTTP/dATP binding" evidence="1">
    <location>
        <position position="540"/>
    </location>
</feature>
<feature type="binding site" evidence="1">
    <location>
        <position position="166"/>
    </location>
    <ligand>
        <name>Mg(2+)</name>
        <dbReference type="ChEBI" id="CHEBI:18420"/>
        <label>1</label>
        <note>catalytic</note>
    </ligand>
</feature>
<evidence type="ECO:0000313" key="4">
    <source>
        <dbReference type="EMBL" id="AIW56744.1"/>
    </source>
</evidence>
<feature type="binding site" evidence="1">
    <location>
        <position position="34"/>
    </location>
    <ligand>
        <name>Zn(2+)</name>
        <dbReference type="ChEBI" id="CHEBI:29105"/>
    </ligand>
</feature>
<dbReference type="GO" id="GO:0003899">
    <property type="term" value="F:DNA-directed RNA polymerase activity"/>
    <property type="evidence" value="ECO:0007669"/>
    <property type="project" value="UniProtKB-UniRule"/>
</dbReference>
<dbReference type="GO" id="GO:0016787">
    <property type="term" value="F:hydrolase activity"/>
    <property type="evidence" value="ECO:0007669"/>
    <property type="project" value="UniProtKB-KW"/>
</dbReference>
<dbReference type="Gene3D" id="3.40.1360.10">
    <property type="match status" value="1"/>
</dbReference>
<dbReference type="SMART" id="SM00778">
    <property type="entry name" value="Prim_Zn_Ribbon"/>
    <property type="match status" value="1"/>
</dbReference>
<dbReference type="GO" id="GO:0043139">
    <property type="term" value="F:5'-3' DNA helicase activity"/>
    <property type="evidence" value="ECO:0007669"/>
    <property type="project" value="InterPro"/>
</dbReference>
<dbReference type="PROSITE" id="PS51199">
    <property type="entry name" value="SF4_HELICASE"/>
    <property type="match status" value="1"/>
</dbReference>
<dbReference type="GO" id="GO:0005524">
    <property type="term" value="F:ATP binding"/>
    <property type="evidence" value="ECO:0007669"/>
    <property type="project" value="UniProtKB-UniRule"/>
</dbReference>
<dbReference type="SUPFAM" id="SSF56731">
    <property type="entry name" value="DNA primase core"/>
    <property type="match status" value="1"/>
</dbReference>
<dbReference type="GO" id="GO:0008270">
    <property type="term" value="F:zinc ion binding"/>
    <property type="evidence" value="ECO:0007669"/>
    <property type="project" value="UniProtKB-UniRule"/>
</dbReference>
<dbReference type="InterPro" id="IPR027032">
    <property type="entry name" value="Twinkle-like"/>
</dbReference>
<dbReference type="HAMAP" id="MF_04154">
    <property type="entry name" value="Helic_Prim_T7"/>
    <property type="match status" value="1"/>
</dbReference>
<keyword evidence="1" id="KW-0235">DNA replication</keyword>
<dbReference type="Gene3D" id="2.20.25.180">
    <property type="match status" value="1"/>
</dbReference>
<comment type="subunit">
    <text evidence="1">Homohexamer. Assembles as a hexamer onto linear or circular ssDNA in the presence of ATP or dTTP. Interacts (via C-terminus) with the viral DNA polymerase that is bound to DNA; this interaction is essential to initiate leading-strand DNA synthesis. The priming complex consists of 2 DNA polymerases and 1 helicase-primase hexamer that assemble on the DNA template. Interacts with the single-stranded DNA-binding protein. Part of the replicase complex that includes the DNA polymerase, the primase/helicase and the single-stranded DNA binding protein.</text>
</comment>
<dbReference type="EC" id="2.7.7.-" evidence="1"/>
<feature type="region of interest" description="Disordered" evidence="2">
    <location>
        <begin position="545"/>
        <end position="564"/>
    </location>
</feature>
<feature type="binding site" evidence="1">
    <location>
        <position position="18"/>
    </location>
    <ligand>
        <name>Zn(2+)</name>
        <dbReference type="ChEBI" id="CHEBI:29105"/>
    </ligand>
</feature>
<keyword evidence="1" id="KW-0347">Helicase</keyword>
<keyword evidence="1" id="KW-0863">Zinc-finger</keyword>
<keyword evidence="1" id="KW-0067">ATP-binding</keyword>
<dbReference type="InterPro" id="IPR013237">
    <property type="entry name" value="Phage_T7_Gp4_N"/>
</dbReference>
<keyword evidence="1" id="KW-0639">Primosome</keyword>
<dbReference type="GO" id="GO:0006269">
    <property type="term" value="P:DNA replication, synthesis of primer"/>
    <property type="evidence" value="ECO:0007669"/>
    <property type="project" value="UniProtKB-KW"/>
</dbReference>
<dbReference type="Gene3D" id="3.40.50.300">
    <property type="entry name" value="P-loop containing nucleotide triphosphate hydrolases"/>
    <property type="match status" value="1"/>
</dbReference>
<feature type="zinc finger region" description="C4-like; zinc ribbon fold" evidence="1">
    <location>
        <begin position="15"/>
        <end position="37"/>
    </location>
</feature>
<dbReference type="GO" id="GO:0039693">
    <property type="term" value="P:viral DNA genome replication"/>
    <property type="evidence" value="ECO:0007669"/>
    <property type="project" value="UniProtKB-UniRule"/>
</dbReference>
<accession>A0A0A0UXT7</accession>
<comment type="catalytic activity">
    <reaction evidence="1">
        <text>ATP + H2O = ADP + phosphate + H(+)</text>
        <dbReference type="Rhea" id="RHEA:13065"/>
        <dbReference type="ChEBI" id="CHEBI:15377"/>
        <dbReference type="ChEBI" id="CHEBI:15378"/>
        <dbReference type="ChEBI" id="CHEBI:30616"/>
        <dbReference type="ChEBI" id="CHEBI:43474"/>
        <dbReference type="ChEBI" id="CHEBI:456216"/>
        <dbReference type="EC" id="3.6.4.12"/>
    </reaction>
</comment>
<feature type="site" description="dTTP/dATP binding" evidence="1">
    <location>
        <position position="468"/>
    </location>
</feature>
<evidence type="ECO:0000259" key="3">
    <source>
        <dbReference type="PROSITE" id="PS51199"/>
    </source>
</evidence>
<dbReference type="EC" id="3.6.4.12" evidence="1"/>
<feature type="site" description="dTTP/dATP binding" evidence="1">
    <location>
        <position position="506"/>
    </location>
</feature>
<organism evidence="4">
    <name type="scientific">uncultured virus</name>
    <dbReference type="NCBI Taxonomy" id="340016"/>
    <lineage>
        <taxon>Viruses</taxon>
        <taxon>environmental samples</taxon>
    </lineage>
</organism>
<dbReference type="Pfam" id="PF13155">
    <property type="entry name" value="Toprim_2"/>
    <property type="match status" value="1"/>
</dbReference>
<dbReference type="InterPro" id="IPR034154">
    <property type="entry name" value="TOPRIM_DnaG/twinkle"/>
</dbReference>
<proteinExistence type="inferred from homology"/>
<dbReference type="Gene3D" id="2.20.25.10">
    <property type="match status" value="1"/>
</dbReference>
<keyword evidence="1" id="KW-0548">Nucleotidyltransferase</keyword>
<dbReference type="SMART" id="SM00382">
    <property type="entry name" value="AAA"/>
    <property type="match status" value="1"/>
</dbReference>
<dbReference type="PANTHER" id="PTHR12873">
    <property type="entry name" value="T7-LIKE MITOCHONDRIAL DNA HELICASE"/>
    <property type="match status" value="1"/>
</dbReference>
<dbReference type="CDD" id="cd01029">
    <property type="entry name" value="TOPRIM_primases"/>
    <property type="match status" value="1"/>
</dbReference>
<dbReference type="InterPro" id="IPR046394">
    <property type="entry name" value="Helic_Prim_T7"/>
</dbReference>
<keyword evidence="1" id="KW-0479">Metal-binding</keyword>
<comment type="cofactor">
    <cofactor evidence="1">
        <name>Mg(2+)</name>
        <dbReference type="ChEBI" id="CHEBI:18420"/>
    </cofactor>
    <text evidence="1">Binds 2 Mg(2+), one of which is catalytic.</text>
</comment>
<dbReference type="InterPro" id="IPR048774">
    <property type="entry name" value="Helic-prim_T7_N"/>
</dbReference>
<dbReference type="SUPFAM" id="SSF52540">
    <property type="entry name" value="P-loop containing nucleoside triphosphate hydrolases"/>
    <property type="match status" value="1"/>
</dbReference>
<feature type="binding site" evidence="1">
    <location>
        <position position="37"/>
    </location>
    <ligand>
        <name>Zn(2+)</name>
        <dbReference type="ChEBI" id="CHEBI:29105"/>
    </ligand>
</feature>
<dbReference type="PANTHER" id="PTHR12873:SF0">
    <property type="entry name" value="TWINKLE MTDNA HELICASE"/>
    <property type="match status" value="1"/>
</dbReference>
<evidence type="ECO:0000256" key="2">
    <source>
        <dbReference type="SAM" id="MobiDB-lite"/>
    </source>
</evidence>
<dbReference type="InterPro" id="IPR007694">
    <property type="entry name" value="DNA_helicase_DnaB-like_C"/>
</dbReference>
<dbReference type="InterPro" id="IPR003593">
    <property type="entry name" value="AAA+_ATPase"/>
</dbReference>
<name>A0A0A0UXT7_9VIRU</name>
<dbReference type="GO" id="GO:0003697">
    <property type="term" value="F:single-stranded DNA binding"/>
    <property type="evidence" value="ECO:0007669"/>
    <property type="project" value="InterPro"/>
</dbReference>
<comment type="function">
    <text evidence="1">ATP-dependent DNA helicase and primase essential for viral DNA replication and recombination. The helicase moves 5' -&gt; 3' on the lagging strand template, unwinding the DNA duplex ahead of the leading strand polymerase at the replication fork and generating ssDNA for both leading and lagging strand synthesis. ATP or dTTP hydrolysis propels each helicase domain to translocate sequentially along DNA. Mediates strand transfer when a joint molecule is available and participates in recombinational DNA repair through its role in strand exchange. Primase activity synthesizes short RNA primers at the sequence 5'-GTC-3' on the lagging strand that the polymerase elongates using dNTPs and providing the primase is still present.</text>
</comment>
<keyword evidence="1" id="KW-0511">Multifunctional enzyme</keyword>
<keyword evidence="1" id="KW-0862">Zinc</keyword>
<keyword evidence="1" id="KW-0378">Hydrolase</keyword>
<dbReference type="Pfam" id="PF21268">
    <property type="entry name" value="Helic-prim_T7_N"/>
    <property type="match status" value="1"/>
</dbReference>
<feature type="binding site" evidence="1">
    <location>
        <position position="216"/>
    </location>
    <ligand>
        <name>Mg(2+)</name>
        <dbReference type="ChEBI" id="CHEBI:18420"/>
        <label>1</label>
        <note>catalytic</note>
    </ligand>
</feature>
<keyword evidence="1" id="KW-0460">Magnesium</keyword>
<feature type="binding site" evidence="1">
    <location>
        <position position="248"/>
    </location>
    <ligand>
        <name>Mg(2+)</name>
        <dbReference type="ChEBI" id="CHEBI:18420"/>
        <label>2</label>
    </ligand>
</feature>
<evidence type="ECO:0000256" key="1">
    <source>
        <dbReference type="HAMAP-Rule" id="MF_04154"/>
    </source>
</evidence>
<reference evidence="4" key="1">
    <citation type="journal article" date="2014" name="Proc. Natl. Acad. Sci. U.S.A.">
        <title>Ribonucleotide reductases reveal novel viral diversity and predict biological and ecological features of unknown marine viruses.</title>
        <authorList>
            <person name="Sakowski E.G."/>
            <person name="Munsell E.V."/>
            <person name="Hyatt M."/>
            <person name="Kress W."/>
            <person name="Williamson S.J."/>
            <person name="Nasko D.J."/>
            <person name="Polson S.W."/>
            <person name="Wommack K.E."/>
        </authorList>
    </citation>
    <scope>NUCLEOTIDE SEQUENCE</scope>
</reference>
<dbReference type="Pfam" id="PF03796">
    <property type="entry name" value="DnaB_C"/>
    <property type="match status" value="1"/>
</dbReference>
<feature type="site" description="dTTP/dATP binding" evidence="1">
    <location>
        <position position="527"/>
    </location>
</feature>
<protein>
    <recommendedName>
        <fullName evidence="1">DNA helicase/primase</fullName>
        <ecNumber evidence="1">2.7.7.-</ecNumber>
        <ecNumber evidence="1">3.6.4.12</ecNumber>
    </recommendedName>
</protein>
<dbReference type="InterPro" id="IPR027417">
    <property type="entry name" value="P-loop_NTPase"/>
</dbReference>
<sequence>MNNNSEGFVEYHVPCLKCGSSDARSVNSDGSSYCFSCNNYFRADEQGQTNNKGGDLQTAVQHQAEVTSIAQRVQDVYNSTGSYLSLKDRAITEETCKKYGVKATVNPVNKMIDTHIYPYHDETGNILATKTRYVKNKQFSITGSTSNSGLFGQQLFNGGKYVTITEGEVDALSTYQLLGSKYPVVSIKNGVSSALKDIKKSYDWLDKFESIVINFDNDEVGREASKKVAELFQPGKVKIVKLPETYKDSNEMLIGRKYEEYVKCWWNAPVHAPDGIIRGTQLLDEVLKPIVKSSINYGWKGLDELTYGIRSGELVTITAGTGLGKTSVIKELVYHIFKSTDSNIGMIMLEESPKITALDIMGTEANLPLRRPDVNLSDEDKTNYFNKTVGTGRFYFYNHFGSNSVDNIVSRVRYMAKALDCKFIVLDHISMIVSSQEFGEERKALDEIMTKLRTLVQETDVALICVSHLKRPDGKGHEEGAVTSLAQLRGSGSIAQLSDMVLGLERDSQSEDIVMRNTTCLRVLKNRFVGMTGPATYLYYDKDTGRLHETDKPTGEEKEDEDKF</sequence>
<feature type="domain" description="SF4 helicase" evidence="3">
    <location>
        <begin position="288"/>
        <end position="553"/>
    </location>
</feature>
<comment type="caution">
    <text evidence="1">Lacks conserved residue(s) required for the propagation of feature annotation.</text>
</comment>
<comment type="domain">
    <text evidence="1">The N-terminus zinc finger domain is essential for delivering the primed DNA template to the DNA polymerase. The central core domain contains the primase activity. The C-terminus region is responsible for the helicase activity and binds 1 Mg(2+)-dTTP.</text>
</comment>